<name>A0A6B0V7L1_IXORI</name>
<evidence type="ECO:0000313" key="2">
    <source>
        <dbReference type="EMBL" id="MXU98227.1"/>
    </source>
</evidence>
<dbReference type="EMBL" id="GIFC01016144">
    <property type="protein sequence ID" value="MXU98227.1"/>
    <property type="molecule type" value="Transcribed_RNA"/>
</dbReference>
<feature type="signal peptide" evidence="1">
    <location>
        <begin position="1"/>
        <end position="21"/>
    </location>
</feature>
<keyword evidence="1" id="KW-0732">Signal</keyword>
<dbReference type="AlphaFoldDB" id="A0A6B0V7L1"/>
<proteinExistence type="predicted"/>
<organism evidence="2">
    <name type="scientific">Ixodes ricinus</name>
    <name type="common">Common tick</name>
    <name type="synonym">Acarus ricinus</name>
    <dbReference type="NCBI Taxonomy" id="34613"/>
    <lineage>
        <taxon>Eukaryota</taxon>
        <taxon>Metazoa</taxon>
        <taxon>Ecdysozoa</taxon>
        <taxon>Arthropoda</taxon>
        <taxon>Chelicerata</taxon>
        <taxon>Arachnida</taxon>
        <taxon>Acari</taxon>
        <taxon>Parasitiformes</taxon>
        <taxon>Ixodida</taxon>
        <taxon>Ixodoidea</taxon>
        <taxon>Ixodidae</taxon>
        <taxon>Ixodinae</taxon>
        <taxon>Ixodes</taxon>
    </lineage>
</organism>
<feature type="chain" id="PRO_5025354502" evidence="1">
    <location>
        <begin position="22"/>
        <end position="320"/>
    </location>
</feature>
<sequence>MVSGFNWFCFSFSSLVSSSQAVPPSRISSYWRGCGLSGMFSFCCGAGLMDNWRNFLPSLLWPGPPTCPARACFRGVLEGDLIELGLARAFAAVGGWVSCRCQVKKTNVDHDPATQKKTRKPFAVVPCIHGITHKLKKIASRQDVQVVRSAPNIAYFMCRRVNQARGNVKNVCGTNHKTKYAPCNGEVICNIPLTCGRRYIGQTGRCINERTREHANNLKSSTTTGHPAAHCRECTCNGEPWDATETSSRGGCWRPWPWNGGGKIALVPHQFCCAAERGYSYEATALLIVGDTRRGHIVCDAETNKAEETEKQNQLKRFII</sequence>
<accession>A0A6B0V7L1</accession>
<evidence type="ECO:0000256" key="1">
    <source>
        <dbReference type="SAM" id="SignalP"/>
    </source>
</evidence>
<reference evidence="2" key="1">
    <citation type="submission" date="2019-12" db="EMBL/GenBank/DDBJ databases">
        <title>An insight into the sialome of adult female Ixodes ricinus ticks feeding for 6 days.</title>
        <authorList>
            <person name="Perner J."/>
            <person name="Ribeiro J.M.C."/>
        </authorList>
    </citation>
    <scope>NUCLEOTIDE SEQUENCE</scope>
    <source>
        <strain evidence="2">Semi-engorged</strain>
        <tissue evidence="2">Salivary glands</tissue>
    </source>
</reference>
<protein>
    <submittedName>
        <fullName evidence="2">Putative tick transposon</fullName>
    </submittedName>
</protein>